<dbReference type="PROSITE" id="PS50405">
    <property type="entry name" value="GST_CTER"/>
    <property type="match status" value="1"/>
</dbReference>
<feature type="domain" description="GST C-terminal" evidence="4">
    <location>
        <begin position="91"/>
        <end position="226"/>
    </location>
</feature>
<organism evidence="5 6">
    <name type="scientific">Euplotes crassus</name>
    <dbReference type="NCBI Taxonomy" id="5936"/>
    <lineage>
        <taxon>Eukaryota</taxon>
        <taxon>Sar</taxon>
        <taxon>Alveolata</taxon>
        <taxon>Ciliophora</taxon>
        <taxon>Intramacronucleata</taxon>
        <taxon>Spirotrichea</taxon>
        <taxon>Hypotrichia</taxon>
        <taxon>Euplotida</taxon>
        <taxon>Euplotidae</taxon>
        <taxon>Moneuplotes</taxon>
    </lineage>
</organism>
<evidence type="ECO:0000313" key="5">
    <source>
        <dbReference type="EMBL" id="CAI2380209.1"/>
    </source>
</evidence>
<evidence type="ECO:0000313" key="6">
    <source>
        <dbReference type="Proteomes" id="UP001295684"/>
    </source>
</evidence>
<evidence type="ECO:0000256" key="1">
    <source>
        <dbReference type="ARBA" id="ARBA00004496"/>
    </source>
</evidence>
<dbReference type="InterPro" id="IPR040079">
    <property type="entry name" value="Glutathione_S-Trfase"/>
</dbReference>
<proteinExistence type="predicted"/>
<dbReference type="SFLD" id="SFLDS00019">
    <property type="entry name" value="Glutathione_Transferase_(cytos"/>
    <property type="match status" value="1"/>
</dbReference>
<evidence type="ECO:0008006" key="7">
    <source>
        <dbReference type="Google" id="ProtNLM"/>
    </source>
</evidence>
<dbReference type="Gene3D" id="3.40.30.10">
    <property type="entry name" value="Glutaredoxin"/>
    <property type="match status" value="1"/>
</dbReference>
<dbReference type="AlphaFoldDB" id="A0AAD2D3Z9"/>
<dbReference type="InterPro" id="IPR051369">
    <property type="entry name" value="GST_Theta"/>
</dbReference>
<dbReference type="Pfam" id="PF14497">
    <property type="entry name" value="GST_C_3"/>
    <property type="match status" value="1"/>
</dbReference>
<dbReference type="InterPro" id="IPR004045">
    <property type="entry name" value="Glutathione_S-Trfase_N"/>
</dbReference>
<dbReference type="Proteomes" id="UP001295684">
    <property type="component" value="Unassembled WGS sequence"/>
</dbReference>
<gene>
    <name evidence="5" type="ORF">ECRASSUSDP1_LOCUS21641</name>
</gene>
<dbReference type="PANTHER" id="PTHR43917:SF8">
    <property type="entry name" value="GH16740P-RELATED"/>
    <property type="match status" value="1"/>
</dbReference>
<dbReference type="InterPro" id="IPR036249">
    <property type="entry name" value="Thioredoxin-like_sf"/>
</dbReference>
<dbReference type="SFLD" id="SFLDG01153">
    <property type="entry name" value="Main.4:_Theta-like"/>
    <property type="match status" value="1"/>
</dbReference>
<dbReference type="GO" id="GO:0005737">
    <property type="term" value="C:cytoplasm"/>
    <property type="evidence" value="ECO:0007669"/>
    <property type="project" value="UniProtKB-SubCell"/>
</dbReference>
<evidence type="ECO:0000259" key="4">
    <source>
        <dbReference type="PROSITE" id="PS50405"/>
    </source>
</evidence>
<keyword evidence="6" id="KW-1185">Reference proteome</keyword>
<dbReference type="Pfam" id="PF02798">
    <property type="entry name" value="GST_N"/>
    <property type="match status" value="1"/>
</dbReference>
<keyword evidence="2" id="KW-0963">Cytoplasm</keyword>
<protein>
    <recommendedName>
        <fullName evidence="7">Glutathione transferase</fullName>
    </recommendedName>
</protein>
<dbReference type="PROSITE" id="PS50404">
    <property type="entry name" value="GST_NTER"/>
    <property type="match status" value="1"/>
</dbReference>
<feature type="domain" description="GST N-terminal" evidence="3">
    <location>
        <begin position="4"/>
        <end position="85"/>
    </location>
</feature>
<comment type="subcellular location">
    <subcellularLocation>
        <location evidence="1">Cytoplasm</location>
    </subcellularLocation>
</comment>
<dbReference type="InterPro" id="IPR036282">
    <property type="entry name" value="Glutathione-S-Trfase_C_sf"/>
</dbReference>
<dbReference type="SFLD" id="SFLDG00358">
    <property type="entry name" value="Main_(cytGST)"/>
    <property type="match status" value="1"/>
</dbReference>
<dbReference type="SUPFAM" id="SSF47616">
    <property type="entry name" value="GST C-terminal domain-like"/>
    <property type="match status" value="1"/>
</dbReference>
<dbReference type="InterPro" id="IPR004046">
    <property type="entry name" value="GST_C"/>
</dbReference>
<dbReference type="GO" id="GO:0004364">
    <property type="term" value="F:glutathione transferase activity"/>
    <property type="evidence" value="ECO:0007669"/>
    <property type="project" value="TreeGrafter"/>
</dbReference>
<name>A0AAD2D3Z9_EUPCR</name>
<accession>A0AAD2D3Z9</accession>
<dbReference type="SUPFAM" id="SSF52833">
    <property type="entry name" value="Thioredoxin-like"/>
    <property type="match status" value="1"/>
</dbReference>
<dbReference type="GO" id="GO:0006749">
    <property type="term" value="P:glutathione metabolic process"/>
    <property type="evidence" value="ECO:0007669"/>
    <property type="project" value="TreeGrafter"/>
</dbReference>
<evidence type="ECO:0000259" key="3">
    <source>
        <dbReference type="PROSITE" id="PS50404"/>
    </source>
</evidence>
<dbReference type="EMBL" id="CAMPGE010022144">
    <property type="protein sequence ID" value="CAI2380209.1"/>
    <property type="molecule type" value="Genomic_DNA"/>
</dbReference>
<evidence type="ECO:0000256" key="2">
    <source>
        <dbReference type="ARBA" id="ARBA00022490"/>
    </source>
</evidence>
<dbReference type="PANTHER" id="PTHR43917">
    <property type="match status" value="1"/>
</dbReference>
<dbReference type="Gene3D" id="1.20.1050.10">
    <property type="match status" value="1"/>
</dbReference>
<sequence>MESTPVKLYVDDGSQPSRACMIFCEMNNIPYEKVETRLVKGDNRKEEFLKINPLGQVPAMKHGEFCLREGHAIMKYLHASFDCADHWYPACIKKRAKVDELLDWYHSVLRQGAAPVVFKTVFSKFFGMKFPEDEIKMHHKILKLSLKNIENIFLTDDFLAGPEICIADLTFYNEILQLKYVEYDLSKYPKLLAWCDRMAAIPEVQKITKVILSFIKAFLDKPKAKI</sequence>
<dbReference type="InterPro" id="IPR010987">
    <property type="entry name" value="Glutathione-S-Trfase_C-like"/>
</dbReference>
<comment type="caution">
    <text evidence="5">The sequence shown here is derived from an EMBL/GenBank/DDBJ whole genome shotgun (WGS) entry which is preliminary data.</text>
</comment>
<reference evidence="5" key="1">
    <citation type="submission" date="2023-07" db="EMBL/GenBank/DDBJ databases">
        <authorList>
            <consortium name="AG Swart"/>
            <person name="Singh M."/>
            <person name="Singh A."/>
            <person name="Seah K."/>
            <person name="Emmerich C."/>
        </authorList>
    </citation>
    <scope>NUCLEOTIDE SEQUENCE</scope>
    <source>
        <strain evidence="5">DP1</strain>
    </source>
</reference>